<sequence>MPDFRRLFTLLKVLTCDCFSPSDPGSPKKKPENARPLLGEVNYVNYRSRPEHSYTGDVGTNKPKYQAMDKGKGKVDNGVGSS</sequence>
<accession>A0A8J2JBW9</accession>
<name>A0A8J2JBW9_FUSEQ</name>
<comment type="caution">
    <text evidence="2">The sequence shown here is derived from an EMBL/GenBank/DDBJ whole genome shotgun (WGS) entry which is preliminary data.</text>
</comment>
<evidence type="ECO:0000256" key="1">
    <source>
        <dbReference type="SAM" id="MobiDB-lite"/>
    </source>
</evidence>
<gene>
    <name evidence="2" type="ORF">FEQUK3_LOCUS8395</name>
</gene>
<proteinExistence type="predicted"/>
<feature type="region of interest" description="Disordered" evidence="1">
    <location>
        <begin position="49"/>
        <end position="82"/>
    </location>
</feature>
<protein>
    <submittedName>
        <fullName evidence="2">Uncharacterized protein</fullName>
    </submittedName>
</protein>
<dbReference type="Proteomes" id="UP000693738">
    <property type="component" value="Unassembled WGS sequence"/>
</dbReference>
<organism evidence="2 3">
    <name type="scientific">Fusarium equiseti</name>
    <name type="common">Fusarium scirpi</name>
    <dbReference type="NCBI Taxonomy" id="61235"/>
    <lineage>
        <taxon>Eukaryota</taxon>
        <taxon>Fungi</taxon>
        <taxon>Dikarya</taxon>
        <taxon>Ascomycota</taxon>
        <taxon>Pezizomycotina</taxon>
        <taxon>Sordariomycetes</taxon>
        <taxon>Hypocreomycetidae</taxon>
        <taxon>Hypocreales</taxon>
        <taxon>Nectriaceae</taxon>
        <taxon>Fusarium</taxon>
        <taxon>Fusarium incarnatum-equiseti species complex</taxon>
    </lineage>
</organism>
<evidence type="ECO:0000313" key="3">
    <source>
        <dbReference type="Proteomes" id="UP000693738"/>
    </source>
</evidence>
<dbReference type="AlphaFoldDB" id="A0A8J2JBW9"/>
<evidence type="ECO:0000313" key="2">
    <source>
        <dbReference type="EMBL" id="CAG7562724.1"/>
    </source>
</evidence>
<reference evidence="2" key="1">
    <citation type="submission" date="2021-05" db="EMBL/GenBank/DDBJ databases">
        <authorList>
            <person name="Khan N."/>
        </authorList>
    </citation>
    <scope>NUCLEOTIDE SEQUENCE</scope>
</reference>
<dbReference type="EMBL" id="CAJSTJ010000151">
    <property type="protein sequence ID" value="CAG7562724.1"/>
    <property type="molecule type" value="Genomic_DNA"/>
</dbReference>